<organism evidence="1">
    <name type="scientific">Xenorhabdus szentirmaii</name>
    <dbReference type="NCBI Taxonomy" id="290112"/>
    <lineage>
        <taxon>Bacteria</taxon>
        <taxon>Pseudomonadati</taxon>
        <taxon>Pseudomonadota</taxon>
        <taxon>Gammaproteobacteria</taxon>
        <taxon>Enterobacterales</taxon>
        <taxon>Morganellaceae</taxon>
        <taxon>Xenorhabdus</taxon>
    </lineage>
</organism>
<sequence length="68" mass="7766">MVHLRTFGSRYRQSDDDEGCLILSIMASRPSTQRGTRFPLGRCSSFFYLGEYHATKYTPDHSAYGARV</sequence>
<dbReference type="Proteomes" id="UP001193920">
    <property type="component" value="Unassembled WGS sequence"/>
</dbReference>
<proteinExistence type="predicted"/>
<dbReference type="EMBL" id="JACXBF010000549">
    <property type="protein sequence ID" value="MBD2802947.1"/>
    <property type="molecule type" value="Genomic_DNA"/>
</dbReference>
<protein>
    <submittedName>
        <fullName evidence="1">Uncharacterized protein</fullName>
    </submittedName>
</protein>
<gene>
    <name evidence="1" type="ORF">ID854_21485</name>
</gene>
<comment type="caution">
    <text evidence="1">The sequence shown here is derived from an EMBL/GenBank/DDBJ whole genome shotgun (WGS) entry which is preliminary data.</text>
</comment>
<reference evidence="1" key="2">
    <citation type="journal article" date="2024" name="Toxins">
        <title>Genome Sequence Analysis of Native Xenorhabdus Strains Isolated from Entomopathogenic Nematodes in Argentina.</title>
        <authorList>
            <person name="Palma L."/>
            <person name="Frizzo L."/>
            <person name="Kaiser S."/>
            <person name="Berry C."/>
            <person name="Caballero P."/>
            <person name="Bode H.B."/>
            <person name="Del Valle E.E."/>
        </authorList>
    </citation>
    <scope>NUCLEOTIDE SEQUENCE</scope>
    <source>
        <strain evidence="1">M</strain>
    </source>
</reference>
<evidence type="ECO:0000313" key="1">
    <source>
        <dbReference type="EMBL" id="MBD2802947.1"/>
    </source>
</evidence>
<accession>A0AAW3YZX7</accession>
<dbReference type="RefSeq" id="WP_323869835.1">
    <property type="nucleotide sequence ID" value="NZ_JACXBF010000549.1"/>
</dbReference>
<name>A0AAW3YZX7_9GAMM</name>
<reference evidence="1" key="1">
    <citation type="submission" date="2020-09" db="EMBL/GenBank/DDBJ databases">
        <authorList>
            <person name="Palma L."/>
            <person name="Caballero P."/>
            <person name="Berry C."/>
            <person name="Del Valle E."/>
        </authorList>
    </citation>
    <scope>NUCLEOTIDE SEQUENCE</scope>
    <source>
        <strain evidence="1">M</strain>
    </source>
</reference>
<dbReference type="AlphaFoldDB" id="A0AAW3YZX7"/>